<proteinExistence type="inferred from homology"/>
<dbReference type="InterPro" id="IPR036812">
    <property type="entry name" value="NAD(P)_OxRdtase_dom_sf"/>
</dbReference>
<evidence type="ECO:0000256" key="7">
    <source>
        <dbReference type="ARBA" id="ARBA00031732"/>
    </source>
</evidence>
<keyword evidence="4" id="KW-0317">Glutathione biosynthesis</keyword>
<evidence type="ECO:0000256" key="6">
    <source>
        <dbReference type="ARBA" id="ARBA00031154"/>
    </source>
</evidence>
<comment type="pathway">
    <text evidence="1">Sulfur metabolism; glutathione biosynthesis; glutathione from L-cysteine and L-glutamate: step 1/2.</text>
</comment>
<organism evidence="10 11">
    <name type="scientific">Anopheles merus</name>
    <name type="common">Mosquito</name>
    <dbReference type="NCBI Taxonomy" id="30066"/>
    <lineage>
        <taxon>Eukaryota</taxon>
        <taxon>Metazoa</taxon>
        <taxon>Ecdysozoa</taxon>
        <taxon>Arthropoda</taxon>
        <taxon>Hexapoda</taxon>
        <taxon>Insecta</taxon>
        <taxon>Pterygota</taxon>
        <taxon>Neoptera</taxon>
        <taxon>Endopterygota</taxon>
        <taxon>Diptera</taxon>
        <taxon>Nematocera</taxon>
        <taxon>Culicoidea</taxon>
        <taxon>Culicidae</taxon>
        <taxon>Anophelinae</taxon>
        <taxon>Anopheles</taxon>
    </lineage>
</organism>
<evidence type="ECO:0000313" key="10">
    <source>
        <dbReference type="EnsemblMetazoa" id="AMEM013261-PA"/>
    </source>
</evidence>
<dbReference type="VEuPathDB" id="VectorBase:AMEM21_005836"/>
<evidence type="ECO:0000313" key="11">
    <source>
        <dbReference type="Proteomes" id="UP000075903"/>
    </source>
</evidence>
<dbReference type="InterPro" id="IPR032963">
    <property type="entry name" value="Gclm"/>
</dbReference>
<dbReference type="Gene3D" id="3.20.20.100">
    <property type="entry name" value="NADP-dependent oxidoreductase domain"/>
    <property type="match status" value="1"/>
</dbReference>
<dbReference type="GO" id="GO:0006750">
    <property type="term" value="P:glutathione biosynthetic process"/>
    <property type="evidence" value="ECO:0007669"/>
    <property type="project" value="UniProtKB-UniPathway"/>
</dbReference>
<dbReference type="SUPFAM" id="SSF51430">
    <property type="entry name" value="NAD(P)-linked oxidoreductase"/>
    <property type="match status" value="1"/>
</dbReference>
<dbReference type="STRING" id="30066.A0A182VDS9"/>
<evidence type="ECO:0000259" key="9">
    <source>
        <dbReference type="Pfam" id="PF00248"/>
    </source>
</evidence>
<dbReference type="EnsemblMetazoa" id="AMEM013261-RA">
    <property type="protein sequence ID" value="AMEM013261-PA"/>
    <property type="gene ID" value="AMEM013261"/>
</dbReference>
<evidence type="ECO:0000256" key="4">
    <source>
        <dbReference type="ARBA" id="ARBA00022684"/>
    </source>
</evidence>
<reference evidence="10" key="1">
    <citation type="submission" date="2020-05" db="UniProtKB">
        <authorList>
            <consortium name="EnsemblMetazoa"/>
        </authorList>
    </citation>
    <scope>IDENTIFICATION</scope>
    <source>
        <strain evidence="10">MAF</strain>
    </source>
</reference>
<evidence type="ECO:0000256" key="3">
    <source>
        <dbReference type="ARBA" id="ARBA00011532"/>
    </source>
</evidence>
<evidence type="ECO:0000256" key="8">
    <source>
        <dbReference type="ARBA" id="ARBA00032926"/>
    </source>
</evidence>
<evidence type="ECO:0000256" key="2">
    <source>
        <dbReference type="ARBA" id="ARBA00008612"/>
    </source>
</evidence>
<dbReference type="AlphaFoldDB" id="A0A182VDS9"/>
<evidence type="ECO:0000256" key="1">
    <source>
        <dbReference type="ARBA" id="ARBA00005006"/>
    </source>
</evidence>
<comment type="similarity">
    <text evidence="2">Belongs to the aldo/keto reductase family. Glutamate--cysteine ligase light chain subfamily.</text>
</comment>
<evidence type="ECO:0000256" key="5">
    <source>
        <dbReference type="ARBA" id="ARBA00030406"/>
    </source>
</evidence>
<dbReference type="GO" id="GO:0035226">
    <property type="term" value="F:glutamate-cysteine ligase catalytic subunit binding"/>
    <property type="evidence" value="ECO:0007669"/>
    <property type="project" value="InterPro"/>
</dbReference>
<dbReference type="VEuPathDB" id="VectorBase:AMEM013261"/>
<dbReference type="PANTHER" id="PTHR13295">
    <property type="entry name" value="GLUTAMATE CYSTEINE LIGASE REGULATORY SUBUNIT"/>
    <property type="match status" value="1"/>
</dbReference>
<sequence>MRPERSGSRFYQYANNFPFPAKTKKFNPVVPFKRKPTPDKVSSSLVLHSACAFPARPLLQRSVPSGPGGIENPGFNWLQKEEHNSSNMLSHLLKDTSVIVSTGNVLNVSELRKKAGQKPTDELTDCLRSTFGEADVTELPPNRRLITRRNNDLLEKVKEHPRADIKIGAKIFLNRFSEPALTEAVEKLFETLNVSYLDNLILAYHPTGASVVGNGNGGTPEPGEEEEEQEVKEGVIEWAVGSDNAVGNLKKLWSLLERYAGDGKIGQLGIADLDADSLKELYDASTVHPSIAQINLAACCVVPPQLQAYCNQNEIQLLTHSDPQELLPREVLDELDLASYGAGWTSRYQVHIKCRGVLAAKGFIVSLDRAN</sequence>
<protein>
    <recommendedName>
        <fullName evidence="7">GCS light chain</fullName>
    </recommendedName>
    <alternativeName>
        <fullName evidence="5">Gamma-ECS regulatory subunit</fullName>
    </alternativeName>
    <alternativeName>
        <fullName evidence="8">Gamma-glutamylcysteine synthetase regulatory subunit</fullName>
    </alternativeName>
    <alternativeName>
        <fullName evidence="6">Glutamate--cysteine ligase modifier subunit</fullName>
    </alternativeName>
</protein>
<accession>A0A182VDS9</accession>
<dbReference type="GO" id="GO:0017109">
    <property type="term" value="C:glutamate-cysteine ligase complex"/>
    <property type="evidence" value="ECO:0007669"/>
    <property type="project" value="TreeGrafter"/>
</dbReference>
<dbReference type="GO" id="GO:0030234">
    <property type="term" value="F:enzyme regulator activity"/>
    <property type="evidence" value="ECO:0007669"/>
    <property type="project" value="TreeGrafter"/>
</dbReference>
<dbReference type="PANTHER" id="PTHR13295:SF4">
    <property type="entry name" value="GLUTAMATE--CYSTEINE LIGASE REGULATORY SUBUNIT"/>
    <property type="match status" value="1"/>
</dbReference>
<feature type="domain" description="NADP-dependent oxidoreductase" evidence="9">
    <location>
        <begin position="155"/>
        <end position="321"/>
    </location>
</feature>
<dbReference type="UniPathway" id="UPA00142">
    <property type="reaction ID" value="UER00209"/>
</dbReference>
<comment type="subunit">
    <text evidence="3">Heterodimer of a catalytic heavy chain and a regulatory light chain.</text>
</comment>
<dbReference type="Proteomes" id="UP000075903">
    <property type="component" value="Unassembled WGS sequence"/>
</dbReference>
<keyword evidence="11" id="KW-1185">Reference proteome</keyword>
<name>A0A182VDS9_ANOME</name>
<dbReference type="Pfam" id="PF00248">
    <property type="entry name" value="Aldo_ket_red"/>
    <property type="match status" value="1"/>
</dbReference>
<dbReference type="InterPro" id="IPR023210">
    <property type="entry name" value="NADP_OxRdtase_dom"/>
</dbReference>